<proteinExistence type="predicted"/>
<sequence length="134" mass="15577">MIHTFLHALIIAQIAGLYLLIMSIIMLVRRDTYRQFVAHLKPSSGLIIMTASFALIIGLFIIVIHNRWVFEPDVVITLLGWIITIKSILWLAIPEQMLAFTRGLYRSNWYYVFIVILALIGIFLILKGFYPFMY</sequence>
<dbReference type="STRING" id="45070.Lnau_0846"/>
<keyword evidence="1" id="KW-0472">Membrane</keyword>
<evidence type="ECO:0000256" key="1">
    <source>
        <dbReference type="SAM" id="Phobius"/>
    </source>
</evidence>
<feature type="transmembrane region" description="Helical" evidence="1">
    <location>
        <begin position="109"/>
        <end position="130"/>
    </location>
</feature>
<keyword evidence="1" id="KW-0812">Transmembrane</keyword>
<comment type="caution">
    <text evidence="2">The sequence shown here is derived from an EMBL/GenBank/DDBJ whole genome shotgun (WGS) entry which is preliminary data.</text>
</comment>
<dbReference type="RefSeq" id="WP_058503901.1">
    <property type="nucleotide sequence ID" value="NZ_CAAAIF010000001.1"/>
</dbReference>
<name>A0A0W0WUN8_9GAMM</name>
<dbReference type="PATRIC" id="fig|45070.6.peg.897"/>
<feature type="transmembrane region" description="Helical" evidence="1">
    <location>
        <begin position="46"/>
        <end position="68"/>
    </location>
</feature>
<organism evidence="2 3">
    <name type="scientific">Legionella nautarum</name>
    <dbReference type="NCBI Taxonomy" id="45070"/>
    <lineage>
        <taxon>Bacteria</taxon>
        <taxon>Pseudomonadati</taxon>
        <taxon>Pseudomonadota</taxon>
        <taxon>Gammaproteobacteria</taxon>
        <taxon>Legionellales</taxon>
        <taxon>Legionellaceae</taxon>
        <taxon>Legionella</taxon>
    </lineage>
</organism>
<protein>
    <submittedName>
        <fullName evidence="2">Integral membrane protein (PIN domain superfamily)</fullName>
    </submittedName>
</protein>
<evidence type="ECO:0000313" key="2">
    <source>
        <dbReference type="EMBL" id="KTD35862.1"/>
    </source>
</evidence>
<dbReference type="EMBL" id="LNYO01000013">
    <property type="protein sequence ID" value="KTD35862.1"/>
    <property type="molecule type" value="Genomic_DNA"/>
</dbReference>
<gene>
    <name evidence="2" type="ORF">Lnau_0846</name>
</gene>
<dbReference type="OrthoDB" id="5637501at2"/>
<accession>A0A0W0WUN8</accession>
<reference evidence="2 3" key="1">
    <citation type="submission" date="2015-11" db="EMBL/GenBank/DDBJ databases">
        <title>Genomic analysis of 38 Legionella species identifies large and diverse effector repertoires.</title>
        <authorList>
            <person name="Burstein D."/>
            <person name="Amaro F."/>
            <person name="Zusman T."/>
            <person name="Lifshitz Z."/>
            <person name="Cohen O."/>
            <person name="Gilbert J.A."/>
            <person name="Pupko T."/>
            <person name="Shuman H.A."/>
            <person name="Segal G."/>
        </authorList>
    </citation>
    <scope>NUCLEOTIDE SEQUENCE [LARGE SCALE GENOMIC DNA]</scope>
    <source>
        <strain evidence="2 3">ATCC 49506</strain>
    </source>
</reference>
<dbReference type="Proteomes" id="UP000054725">
    <property type="component" value="Unassembled WGS sequence"/>
</dbReference>
<evidence type="ECO:0000313" key="3">
    <source>
        <dbReference type="Proteomes" id="UP000054725"/>
    </source>
</evidence>
<feature type="transmembrane region" description="Helical" evidence="1">
    <location>
        <begin position="6"/>
        <end position="25"/>
    </location>
</feature>
<dbReference type="AlphaFoldDB" id="A0A0W0WUN8"/>
<keyword evidence="3" id="KW-1185">Reference proteome</keyword>
<feature type="transmembrane region" description="Helical" evidence="1">
    <location>
        <begin position="74"/>
        <end position="93"/>
    </location>
</feature>
<keyword evidence="1" id="KW-1133">Transmembrane helix</keyword>